<dbReference type="Proteomes" id="UP000503447">
    <property type="component" value="Chromosome"/>
</dbReference>
<feature type="signal peptide" evidence="1">
    <location>
        <begin position="1"/>
        <end position="23"/>
    </location>
</feature>
<reference evidence="3" key="1">
    <citation type="submission" date="2020-05" db="EMBL/GenBank/DDBJ databases">
        <title>Frigoriglobus tundricola gen. nov., sp. nov., a psychrotolerant cellulolytic planctomycete of the family Gemmataceae with two divergent copies of 16S rRNA gene.</title>
        <authorList>
            <person name="Kulichevskaya I.S."/>
            <person name="Ivanova A.A."/>
            <person name="Naumoff D.G."/>
            <person name="Beletsky A.V."/>
            <person name="Rijpstra W.I.C."/>
            <person name="Sinninghe Damste J.S."/>
            <person name="Mardanov A.V."/>
            <person name="Ravin N.V."/>
            <person name="Dedysh S.N."/>
        </authorList>
    </citation>
    <scope>NUCLEOTIDE SEQUENCE [LARGE SCALE GENOMIC DNA]</scope>
    <source>
        <strain evidence="3">PL17</strain>
    </source>
</reference>
<sequence length="470" mass="51668">MRFVPVVPVCVLLAAAASGQPPAGLSNWPFDEITLKNGARFQGLILSEVPDGIEFRSVLRLSGRPTVTLTSFFGKGEIAGAKRLSKEDREALKEKLSELDPRGEGERKRMESLELVAAEWPGKAAGARRYDSDHFSLVCTGTEELTRRSAVRLEQIYTAFARFLPPTVRSARPTVLMLATDPDEYKTLLGRLNEAALLNPAVYDVATNRILCGTELKRLGDELQSARVHHGQQVAGLDRYEAGVRKLYKGDELARHLKSIAAERKRAFLADVNNGLKFDEATGRLFALLYHEAFHAYVGTFVYPPLKAQDVKAGKGTGELPRWLNEGLAQVFETAVVEAGELRADHPDGERLRLAKDWVRGKNGGSLVPLGDLLTIGRGAFLASHTDQKAASDRAYLTCWALAHYLTFDRRLIGTEAFRKYLIAVNSGGDPKPAFAALVGQDLTAFEKDWHAYLMRLQPDGTLTGLGPKS</sequence>
<dbReference type="AlphaFoldDB" id="A0A6M5YXZ4"/>
<dbReference type="KEGG" id="ftj:FTUN_5874"/>
<evidence type="ECO:0008006" key="4">
    <source>
        <dbReference type="Google" id="ProtNLM"/>
    </source>
</evidence>
<dbReference type="RefSeq" id="WP_171473504.1">
    <property type="nucleotide sequence ID" value="NZ_CP053452.2"/>
</dbReference>
<protein>
    <recommendedName>
        <fullName evidence="4">DUF1570 domain-containing protein</fullName>
    </recommendedName>
</protein>
<dbReference type="EMBL" id="CP053452">
    <property type="protein sequence ID" value="QJW98286.1"/>
    <property type="molecule type" value="Genomic_DNA"/>
</dbReference>
<evidence type="ECO:0000313" key="2">
    <source>
        <dbReference type="EMBL" id="QJW98286.1"/>
    </source>
</evidence>
<organism evidence="2 3">
    <name type="scientific">Frigoriglobus tundricola</name>
    <dbReference type="NCBI Taxonomy" id="2774151"/>
    <lineage>
        <taxon>Bacteria</taxon>
        <taxon>Pseudomonadati</taxon>
        <taxon>Planctomycetota</taxon>
        <taxon>Planctomycetia</taxon>
        <taxon>Gemmatales</taxon>
        <taxon>Gemmataceae</taxon>
        <taxon>Frigoriglobus</taxon>
    </lineage>
</organism>
<proteinExistence type="predicted"/>
<accession>A0A6M5YXZ4</accession>
<feature type="chain" id="PRO_5026827583" description="DUF1570 domain-containing protein" evidence="1">
    <location>
        <begin position="24"/>
        <end position="470"/>
    </location>
</feature>
<keyword evidence="1" id="KW-0732">Signal</keyword>
<name>A0A6M5YXZ4_9BACT</name>
<gene>
    <name evidence="2" type="ORF">FTUN_5874</name>
</gene>
<evidence type="ECO:0000313" key="3">
    <source>
        <dbReference type="Proteomes" id="UP000503447"/>
    </source>
</evidence>
<evidence type="ECO:0000256" key="1">
    <source>
        <dbReference type="SAM" id="SignalP"/>
    </source>
</evidence>
<keyword evidence="3" id="KW-1185">Reference proteome</keyword>